<dbReference type="Proteomes" id="UP000299290">
    <property type="component" value="Unassembled WGS sequence"/>
</dbReference>
<reference evidence="1 2" key="1">
    <citation type="journal article" date="2020" name="Int. J. Syst. Evol. Microbiol.">
        <title>Reclassification of Streptomyces castelarensis and Streptomyces sporoclivatus as later heterotypic synonyms of Streptomyces antimycoticus.</title>
        <authorList>
            <person name="Komaki H."/>
            <person name="Tamura T."/>
        </authorList>
    </citation>
    <scope>NUCLEOTIDE SEQUENCE [LARGE SCALE GENOMIC DNA]</scope>
    <source>
        <strain evidence="1 2">NBRC 12839</strain>
    </source>
</reference>
<protein>
    <submittedName>
        <fullName evidence="1">Uncharacterized protein</fullName>
    </submittedName>
</protein>
<comment type="caution">
    <text evidence="1">The sequence shown here is derived from an EMBL/GenBank/DDBJ whole genome shotgun (WGS) entry which is preliminary data.</text>
</comment>
<proteinExistence type="predicted"/>
<sequence length="90" mass="10070">MTGRPWHALRTPEMTLSRLKGSVTPLRLITISDAVSTVVKRREQSGHWRRLRIEQPSSVVRLSTTRLSGCLQKGQCMIPNPPSPSRTAHA</sequence>
<dbReference type="EMBL" id="BJHV01000001">
    <property type="protein sequence ID" value="GDY45995.1"/>
    <property type="molecule type" value="Genomic_DNA"/>
</dbReference>
<dbReference type="AlphaFoldDB" id="A0A4D4KAI0"/>
<keyword evidence="2" id="KW-1185">Reference proteome</keyword>
<accession>A0A4D4KAI0</accession>
<evidence type="ECO:0000313" key="1">
    <source>
        <dbReference type="EMBL" id="GDY45995.1"/>
    </source>
</evidence>
<name>A0A4D4KAI0_9ACTN</name>
<evidence type="ECO:0000313" key="2">
    <source>
        <dbReference type="Proteomes" id="UP000299290"/>
    </source>
</evidence>
<organism evidence="1 2">
    <name type="scientific">Streptomyces antimycoticus</name>
    <dbReference type="NCBI Taxonomy" id="68175"/>
    <lineage>
        <taxon>Bacteria</taxon>
        <taxon>Bacillati</taxon>
        <taxon>Actinomycetota</taxon>
        <taxon>Actinomycetes</taxon>
        <taxon>Kitasatosporales</taxon>
        <taxon>Streptomycetaceae</taxon>
        <taxon>Streptomyces</taxon>
        <taxon>Streptomyces violaceusniger group</taxon>
    </lineage>
</organism>
<gene>
    <name evidence="1" type="ORF">SANT12839_068770</name>
</gene>